<dbReference type="EMBL" id="CP009889">
    <property type="protein sequence ID" value="AIY66705.1"/>
    <property type="molecule type" value="Genomic_DNA"/>
</dbReference>
<evidence type="ECO:0000256" key="1">
    <source>
        <dbReference type="SAM" id="Phobius"/>
    </source>
</evidence>
<dbReference type="KEGG" id="pseo:OM33_16390"/>
<proteinExistence type="predicted"/>
<keyword evidence="1" id="KW-0812">Transmembrane</keyword>
<reference evidence="2 3" key="1">
    <citation type="submission" date="2014-11" db="EMBL/GenBank/DDBJ databases">
        <title>Complete Genome Sequence of Pseudoalteromonas sp. Strain OCN003 Isolated from Kaneohe Bay, Oahu, Hawaii.</title>
        <authorList>
            <person name="Beurmann S."/>
            <person name="Videau P."/>
            <person name="Ushijima B."/>
            <person name="Smith A.M."/>
            <person name="Aeby G.S."/>
            <person name="Callahan S.M."/>
            <person name="Belcaid M."/>
        </authorList>
    </citation>
    <scope>NUCLEOTIDE SEQUENCE [LARGE SCALE GENOMIC DNA]</scope>
    <source>
        <strain evidence="2 3">OCN003</strain>
    </source>
</reference>
<dbReference type="InterPro" id="IPR020568">
    <property type="entry name" value="Ribosomal_Su5_D2-typ_SF"/>
</dbReference>
<gene>
    <name evidence="2" type="ORF">OM33_16390</name>
</gene>
<feature type="transmembrane region" description="Helical" evidence="1">
    <location>
        <begin position="199"/>
        <end position="219"/>
    </location>
</feature>
<keyword evidence="3" id="KW-1185">Reference proteome</keyword>
<dbReference type="STRING" id="1348114.OM33_16390"/>
<dbReference type="Proteomes" id="UP000030341">
    <property type="component" value="Chromosome 2"/>
</dbReference>
<dbReference type="AlphaFoldDB" id="A0A0A7EJ46"/>
<sequence length="545" mass="61262">MKTAVPLKNEHNQHLVCEFIGQANEEQKAALANVVGLLNKELVRFFKPTSPIMLRLKWHTLQASEISGQSAQLTLALAIVQYLIRESLLIGSFVSFDEQISLVACTGELDSYGNVKKVDSIIGKLEAALNYKSERKLCLFIPKEQLKLVNESLDTKLQREGVSITGVSSLTDLLDKAFALNSKRNKLRAWFNQTINRRVVKGLALCGFVFITYFIYVFIANLQYQIKVEQAQKALASNDFRTLKTHLNCFEKSCIQALQLPQDFKTKLSEAVPQALSNDNSTANFSGASQAYIYFNGDAISVNNEIAYLSDNNETRPLLNIPLPWSDRIIKGSLCAKQNADMKYAQLRYLTHGGFMVEVSPLSSLVSDRHPLIEHMAPEDNAFEFTRYTSAKSHDCQSWLLTSENDSGEVKLSLYNANQPSTQYHYIDNVYGNQLNVLVSSVNKVKPLKISAGNRERMAIFNNQIMCLIDAAKGSNIVKLNQYEIEQYVSCSESKYFIAKLNQHFHQFGSLKAGQFRGSIAITMQTDSQKVFYPLINLTGGEYEN</sequence>
<keyword evidence="1" id="KW-0472">Membrane</keyword>
<dbReference type="HOGENOM" id="CLU_499543_0_0_6"/>
<organism evidence="2 3">
    <name type="scientific">Pseudoalteromonas piratica</name>
    <dbReference type="NCBI Taxonomy" id="1348114"/>
    <lineage>
        <taxon>Bacteria</taxon>
        <taxon>Pseudomonadati</taxon>
        <taxon>Pseudomonadota</taxon>
        <taxon>Gammaproteobacteria</taxon>
        <taxon>Alteromonadales</taxon>
        <taxon>Pseudoalteromonadaceae</taxon>
        <taxon>Pseudoalteromonas</taxon>
    </lineage>
</organism>
<dbReference type="InterPro" id="IPR014721">
    <property type="entry name" value="Ribsml_uS5_D2-typ_fold_subgr"/>
</dbReference>
<evidence type="ECO:0000313" key="3">
    <source>
        <dbReference type="Proteomes" id="UP000030341"/>
    </source>
</evidence>
<accession>A0A0A7EJ46</accession>
<dbReference type="Gene3D" id="3.30.230.10">
    <property type="match status" value="1"/>
</dbReference>
<keyword evidence="1" id="KW-1133">Transmembrane helix</keyword>
<evidence type="ECO:0000313" key="2">
    <source>
        <dbReference type="EMBL" id="AIY66705.1"/>
    </source>
</evidence>
<protein>
    <submittedName>
        <fullName evidence="2">Uncharacterized protein</fullName>
    </submittedName>
</protein>
<dbReference type="SUPFAM" id="SSF54211">
    <property type="entry name" value="Ribosomal protein S5 domain 2-like"/>
    <property type="match status" value="1"/>
</dbReference>
<name>A0A0A7EJ46_9GAMM</name>